<reference evidence="2 3" key="1">
    <citation type="submission" date="2021-06" db="EMBL/GenBank/DDBJ databases">
        <authorList>
            <person name="Jeong J.W."/>
        </authorList>
    </citation>
    <scope>NUCLEOTIDE SEQUENCE [LARGE SCALE GENOMIC DNA]</scope>
    <source>
        <strain evidence="2 3">MMS21-TAE1-1</strain>
    </source>
</reference>
<sequence length="203" mass="21390">MANPAIAVVYYSGSGHTKVLADAVVSAAAATGATTALLRVDELTQESWDFIDQADAIIFGAPTYMGTAPSAFHAFAEKTAGRWAVQKWHNKLGAGFTNAACKAGDKNSTLDYFSTFAAQHGMNWINLGLLPGWKSTKGSENDLNRFGYFNGAAAQTFSDVGVEGVHPADIATAQHLGRRVAEITAIFTTGKIAMDRELVSAGA</sequence>
<dbReference type="Pfam" id="PF12724">
    <property type="entry name" value="Flavodoxin_5"/>
    <property type="match status" value="1"/>
</dbReference>
<dbReference type="EMBL" id="JAHOPC010000014">
    <property type="protein sequence ID" value="MBU8868398.1"/>
    <property type="molecule type" value="Genomic_DNA"/>
</dbReference>
<comment type="caution">
    <text evidence="2">The sequence shown here is derived from an EMBL/GenBank/DDBJ whole genome shotgun (WGS) entry which is preliminary data.</text>
</comment>
<evidence type="ECO:0000259" key="1">
    <source>
        <dbReference type="PROSITE" id="PS50902"/>
    </source>
</evidence>
<organism evidence="2 3">
    <name type="scientific">Paenarthrobacter aromaticivorans</name>
    <dbReference type="NCBI Taxonomy" id="2849150"/>
    <lineage>
        <taxon>Bacteria</taxon>
        <taxon>Bacillati</taxon>
        <taxon>Actinomycetota</taxon>
        <taxon>Actinomycetes</taxon>
        <taxon>Micrococcales</taxon>
        <taxon>Micrococcaceae</taxon>
        <taxon>Paenarthrobacter</taxon>
    </lineage>
</organism>
<dbReference type="PANTHER" id="PTHR30546:SF23">
    <property type="entry name" value="FLAVOPROTEIN-LIKE PROTEIN YCP4-RELATED"/>
    <property type="match status" value="1"/>
</dbReference>
<dbReference type="InterPro" id="IPR001226">
    <property type="entry name" value="Flavodoxin_CS"/>
</dbReference>
<evidence type="ECO:0000313" key="3">
    <source>
        <dbReference type="Proteomes" id="UP000824166"/>
    </source>
</evidence>
<dbReference type="PROSITE" id="PS00201">
    <property type="entry name" value="FLAVODOXIN"/>
    <property type="match status" value="1"/>
</dbReference>
<dbReference type="InterPro" id="IPR008254">
    <property type="entry name" value="Flavodoxin/NO_synth"/>
</dbReference>
<dbReference type="PROSITE" id="PS50902">
    <property type="entry name" value="FLAVODOXIN_LIKE"/>
    <property type="match status" value="1"/>
</dbReference>
<feature type="domain" description="Flavodoxin-like" evidence="1">
    <location>
        <begin position="6"/>
        <end position="154"/>
    </location>
</feature>
<dbReference type="InterPro" id="IPR026816">
    <property type="entry name" value="Flavodoxin_dom"/>
</dbReference>
<proteinExistence type="predicted"/>
<gene>
    <name evidence="2" type="ORF">KSW38_19065</name>
</gene>
<keyword evidence="3" id="KW-1185">Reference proteome</keyword>
<dbReference type="Proteomes" id="UP000824166">
    <property type="component" value="Unassembled WGS sequence"/>
</dbReference>
<dbReference type="PANTHER" id="PTHR30546">
    <property type="entry name" value="FLAVODOXIN-RELATED PROTEIN WRBA-RELATED"/>
    <property type="match status" value="1"/>
</dbReference>
<protein>
    <submittedName>
        <fullName evidence="2">Flavodoxin family protein</fullName>
    </submittedName>
</protein>
<accession>A0ABS6I9K5</accession>
<name>A0ABS6I9K5_9MICC</name>
<evidence type="ECO:0000313" key="2">
    <source>
        <dbReference type="EMBL" id="MBU8868398.1"/>
    </source>
</evidence>
<dbReference type="RefSeq" id="WP_216926515.1">
    <property type="nucleotide sequence ID" value="NZ_JAHOPC010000014.1"/>
</dbReference>